<dbReference type="Proteomes" id="UP001234916">
    <property type="component" value="Chromosome"/>
</dbReference>
<dbReference type="EMBL" id="CP107246">
    <property type="protein sequence ID" value="WIM04923.1"/>
    <property type="molecule type" value="Genomic_DNA"/>
</dbReference>
<proteinExistence type="predicted"/>
<name>A0AA49FK00_9PROT</name>
<protein>
    <submittedName>
        <fullName evidence="1">Uncharacterized protein</fullName>
    </submittedName>
</protein>
<dbReference type="KEGG" id="npv:OHM77_09450"/>
<gene>
    <name evidence="1" type="ORF">OHM77_09450</name>
</gene>
<reference evidence="1" key="1">
    <citation type="journal article" date="2023" name="Nat. Microbiol.">
        <title>Enrichment and characterization of a nitric oxide-reducing microbial community in a continuous bioreactor.</title>
        <authorList>
            <person name="Garrido-Amador P."/>
            <person name="Stortenbeker N."/>
            <person name="Wessels H.J.C.T."/>
            <person name="Speth D.R."/>
            <person name="Garcia-Heredia I."/>
            <person name="Kartal B."/>
        </authorList>
    </citation>
    <scope>NUCLEOTIDE SEQUENCE</scope>
    <source>
        <strain evidence="1">MAG1</strain>
    </source>
</reference>
<sequence length="197" mass="21458">MSPRAPLRSGWLQTLMAGAVLSVAAPAGAEILFLEGGRVASAEPDNAYRHPSLRSVVFVSPEARQMAILPPAPVFVPPPPLLWRVPTPFIVPPPGSAAIGINASTRPSNRDVASYNLQRAHNFSRNLYDKDTYLNYFGASSPLSPYWYSYYGAFGPAYPPAAGNGGFNQPARPSNRDITTYHLDRAHRFGMDAYKKP</sequence>
<dbReference type="AlphaFoldDB" id="A0AA49FK00"/>
<evidence type="ECO:0000313" key="1">
    <source>
        <dbReference type="EMBL" id="WIM04923.1"/>
    </source>
</evidence>
<accession>A0AA49FK00</accession>
<organism evidence="1">
    <name type="scientific">Candidatus Nitricoxidivorans perseverans</name>
    <dbReference type="NCBI Taxonomy" id="2975601"/>
    <lineage>
        <taxon>Bacteria</taxon>
        <taxon>Pseudomonadati</taxon>
        <taxon>Pseudomonadota</taxon>
        <taxon>Betaproteobacteria</taxon>
        <taxon>Nitrosomonadales</taxon>
        <taxon>Sterolibacteriaceae</taxon>
        <taxon>Candidatus Nitricoxidivorans</taxon>
    </lineage>
</organism>